<dbReference type="InterPro" id="IPR002035">
    <property type="entry name" value="VWF_A"/>
</dbReference>
<dbReference type="InterPro" id="IPR021908">
    <property type="entry name" value="YfbK_C"/>
</dbReference>
<dbReference type="InterPro" id="IPR036465">
    <property type="entry name" value="vWFA_dom_sf"/>
</dbReference>
<evidence type="ECO:0000313" key="2">
    <source>
        <dbReference type="EMBL" id="QEL15302.1"/>
    </source>
</evidence>
<accession>A0A5C1ABX7</accession>
<dbReference type="Pfam" id="PF12034">
    <property type="entry name" value="YfbK_C"/>
    <property type="match status" value="1"/>
</dbReference>
<dbReference type="Gene3D" id="3.40.50.410">
    <property type="entry name" value="von Willebrand factor, type A domain"/>
    <property type="match status" value="1"/>
</dbReference>
<dbReference type="KEGG" id="lrs:PX52LOC_02217"/>
<dbReference type="AlphaFoldDB" id="A0A5C1ABX7"/>
<protein>
    <recommendedName>
        <fullName evidence="1">VWFA domain-containing protein</fullName>
    </recommendedName>
</protein>
<dbReference type="Pfam" id="PF12450">
    <property type="entry name" value="vWF_A"/>
    <property type="match status" value="1"/>
</dbReference>
<gene>
    <name evidence="2" type="ORF">PX52LOC_02217</name>
</gene>
<proteinExistence type="predicted"/>
<sequence length="525" mass="57125">MPFSHTRAACAAAGAVCAFLIVGCSSQQSSSPAIAAKIGGIDGQLNQQHFDHLQQENYSHVTENAFRSARQEPLSTFSADVNTASYSNVRRFLNEGKLPPKDAVLLAELVNYFPYSYPQPDGDDPVSLTLDIAPCPWQAKHNLVRIGVKAREVSAAEVPPRNLVFLIDTSGSMADQTRLPLVKTSLRMLIDQLRPSDFVSIVTYAGDAALKLPPTPGRLKGRIRQVVDALDANGSTNGGGGIRMAYDQARLNFIEGGVNRVILCTDGDFNVGTTSEGELQRLIEQQRTSHVFLTVLGFGMGNLKNTTLELLANHGNGFYAYIDSEAEAHKVFVEQAGTLMTVAKDVKFQVDFNPNLVSAYRLIGYENRLLNNEDFKNDKKDAGDMGSGHTVTALYEIVPVGVPVDVPTTEPSKYAAPSQSVARAGEWLTVRMRYKHPESEKSLELRKPLPADAIERQPGGDFRFAAAVAQFGLLLRDSAFKGTANYAAVLKDAEASRGPDAAGHRTEFLQLVRQAKKLQGLSEKE</sequence>
<organism evidence="2 3">
    <name type="scientific">Limnoglobus roseus</name>
    <dbReference type="NCBI Taxonomy" id="2598579"/>
    <lineage>
        <taxon>Bacteria</taxon>
        <taxon>Pseudomonadati</taxon>
        <taxon>Planctomycetota</taxon>
        <taxon>Planctomycetia</taxon>
        <taxon>Gemmatales</taxon>
        <taxon>Gemmataceae</taxon>
        <taxon>Limnoglobus</taxon>
    </lineage>
</organism>
<dbReference type="PANTHER" id="PTHR10166">
    <property type="entry name" value="VOLTAGE-DEPENDENT CALCIUM CHANNEL SUBUNIT ALPHA-2/DELTA-RELATED"/>
    <property type="match status" value="1"/>
</dbReference>
<dbReference type="CDD" id="cd01465">
    <property type="entry name" value="vWA_subgroup"/>
    <property type="match status" value="1"/>
</dbReference>
<keyword evidence="3" id="KW-1185">Reference proteome</keyword>
<name>A0A5C1ABX7_9BACT</name>
<dbReference type="PANTHER" id="PTHR10166:SF37">
    <property type="entry name" value="STOLID, ISOFORM H"/>
    <property type="match status" value="1"/>
</dbReference>
<dbReference type="Proteomes" id="UP000324974">
    <property type="component" value="Chromosome"/>
</dbReference>
<dbReference type="EMBL" id="CP042425">
    <property type="protein sequence ID" value="QEL15302.1"/>
    <property type="molecule type" value="Genomic_DNA"/>
</dbReference>
<dbReference type="RefSeq" id="WP_149110127.1">
    <property type="nucleotide sequence ID" value="NZ_CP042425.1"/>
</dbReference>
<evidence type="ECO:0000313" key="3">
    <source>
        <dbReference type="Proteomes" id="UP000324974"/>
    </source>
</evidence>
<dbReference type="OrthoDB" id="9805121at2"/>
<dbReference type="Pfam" id="PF00092">
    <property type="entry name" value="VWA"/>
    <property type="match status" value="1"/>
</dbReference>
<dbReference type="SUPFAM" id="SSF53300">
    <property type="entry name" value="vWA-like"/>
    <property type="match status" value="1"/>
</dbReference>
<reference evidence="3" key="1">
    <citation type="submission" date="2019-08" db="EMBL/GenBank/DDBJ databases">
        <title>Limnoglobus roseus gen. nov., sp. nov., a novel freshwater planctomycete with a giant genome from the family Gemmataceae.</title>
        <authorList>
            <person name="Kulichevskaya I.S."/>
            <person name="Naumoff D.G."/>
            <person name="Miroshnikov K."/>
            <person name="Ivanova A."/>
            <person name="Philippov D.A."/>
            <person name="Hakobyan A."/>
            <person name="Rijpstra I.C."/>
            <person name="Sinninghe Damste J.S."/>
            <person name="Liesack W."/>
            <person name="Dedysh S.N."/>
        </authorList>
    </citation>
    <scope>NUCLEOTIDE SEQUENCE [LARGE SCALE GENOMIC DNA]</scope>
    <source>
        <strain evidence="3">PX52</strain>
    </source>
</reference>
<dbReference type="InterPro" id="IPR022156">
    <property type="entry name" value="Uncharacterised_YfbK_N"/>
</dbReference>
<dbReference type="PROSITE" id="PS50234">
    <property type="entry name" value="VWFA"/>
    <property type="match status" value="1"/>
</dbReference>
<dbReference type="InterPro" id="IPR051173">
    <property type="entry name" value="Ca_channel_alpha-2/delta"/>
</dbReference>
<feature type="domain" description="VWFA" evidence="1">
    <location>
        <begin position="162"/>
        <end position="342"/>
    </location>
</feature>
<dbReference type="PROSITE" id="PS51257">
    <property type="entry name" value="PROKAR_LIPOPROTEIN"/>
    <property type="match status" value="1"/>
</dbReference>
<dbReference type="SMART" id="SM00327">
    <property type="entry name" value="VWA"/>
    <property type="match status" value="1"/>
</dbReference>
<evidence type="ECO:0000259" key="1">
    <source>
        <dbReference type="PROSITE" id="PS50234"/>
    </source>
</evidence>